<evidence type="ECO:0000313" key="10">
    <source>
        <dbReference type="EMBL" id="KAG2627223.1"/>
    </source>
</evidence>
<comment type="caution">
    <text evidence="10">The sequence shown here is derived from an EMBL/GenBank/DDBJ whole genome shotgun (WGS) entry which is preliminary data.</text>
</comment>
<organism evidence="10 11">
    <name type="scientific">Panicum virgatum</name>
    <name type="common">Blackwell switchgrass</name>
    <dbReference type="NCBI Taxonomy" id="38727"/>
    <lineage>
        <taxon>Eukaryota</taxon>
        <taxon>Viridiplantae</taxon>
        <taxon>Streptophyta</taxon>
        <taxon>Embryophyta</taxon>
        <taxon>Tracheophyta</taxon>
        <taxon>Spermatophyta</taxon>
        <taxon>Magnoliopsida</taxon>
        <taxon>Liliopsida</taxon>
        <taxon>Poales</taxon>
        <taxon>Poaceae</taxon>
        <taxon>PACMAD clade</taxon>
        <taxon>Panicoideae</taxon>
        <taxon>Panicodae</taxon>
        <taxon>Paniceae</taxon>
        <taxon>Panicinae</taxon>
        <taxon>Panicum</taxon>
        <taxon>Panicum sect. Hiantes</taxon>
    </lineage>
</organism>
<evidence type="ECO:0000256" key="2">
    <source>
        <dbReference type="ARBA" id="ARBA00022692"/>
    </source>
</evidence>
<evidence type="ECO:0000259" key="9">
    <source>
        <dbReference type="Pfam" id="PF13962"/>
    </source>
</evidence>
<evidence type="ECO:0000256" key="7">
    <source>
        <dbReference type="PROSITE-ProRule" id="PRU00023"/>
    </source>
</evidence>
<feature type="repeat" description="ANK" evidence="7">
    <location>
        <begin position="248"/>
        <end position="281"/>
    </location>
</feature>
<dbReference type="InterPro" id="IPR036770">
    <property type="entry name" value="Ankyrin_rpt-contain_sf"/>
</dbReference>
<evidence type="ECO:0000256" key="5">
    <source>
        <dbReference type="ARBA" id="ARBA00023043"/>
    </source>
</evidence>
<dbReference type="PROSITE" id="PS50297">
    <property type="entry name" value="ANK_REP_REGION"/>
    <property type="match status" value="1"/>
</dbReference>
<dbReference type="EMBL" id="CM029041">
    <property type="protein sequence ID" value="KAG2627223.1"/>
    <property type="molecule type" value="Genomic_DNA"/>
</dbReference>
<proteinExistence type="predicted"/>
<reference evidence="10" key="1">
    <citation type="submission" date="2020-05" db="EMBL/GenBank/DDBJ databases">
        <title>WGS assembly of Panicum virgatum.</title>
        <authorList>
            <person name="Lovell J.T."/>
            <person name="Jenkins J."/>
            <person name="Shu S."/>
            <person name="Juenger T.E."/>
            <person name="Schmutz J."/>
        </authorList>
    </citation>
    <scope>NUCLEOTIDE SEQUENCE</scope>
    <source>
        <strain evidence="10">AP13</strain>
    </source>
</reference>
<accession>A0A8T0V2R4</accession>
<feature type="transmembrane region" description="Helical" evidence="8">
    <location>
        <begin position="395"/>
        <end position="418"/>
    </location>
</feature>
<keyword evidence="6 8" id="KW-0472">Membrane</keyword>
<evidence type="ECO:0000256" key="4">
    <source>
        <dbReference type="ARBA" id="ARBA00022989"/>
    </source>
</evidence>
<feature type="repeat" description="ANK" evidence="7">
    <location>
        <begin position="144"/>
        <end position="165"/>
    </location>
</feature>
<gene>
    <name evidence="10" type="ORF">PVAP13_3KG122297</name>
</gene>
<dbReference type="Proteomes" id="UP000823388">
    <property type="component" value="Chromosome 3K"/>
</dbReference>
<dbReference type="GO" id="GO:0005886">
    <property type="term" value="C:plasma membrane"/>
    <property type="evidence" value="ECO:0007669"/>
    <property type="project" value="TreeGrafter"/>
</dbReference>
<name>A0A8T0V2R4_PANVG</name>
<protein>
    <recommendedName>
        <fullName evidence="9">PGG domain-containing protein</fullName>
    </recommendedName>
</protein>
<keyword evidence="5 7" id="KW-0040">ANK repeat</keyword>
<keyword evidence="11" id="KW-1185">Reference proteome</keyword>
<keyword evidence="4 8" id="KW-1133">Transmembrane helix</keyword>
<evidence type="ECO:0000256" key="3">
    <source>
        <dbReference type="ARBA" id="ARBA00022737"/>
    </source>
</evidence>
<dbReference type="PROSITE" id="PS50088">
    <property type="entry name" value="ANK_REPEAT"/>
    <property type="match status" value="2"/>
</dbReference>
<feature type="transmembrane region" description="Helical" evidence="8">
    <location>
        <begin position="439"/>
        <end position="459"/>
    </location>
</feature>
<evidence type="ECO:0000256" key="6">
    <source>
        <dbReference type="ARBA" id="ARBA00023136"/>
    </source>
</evidence>
<dbReference type="SMART" id="SM00248">
    <property type="entry name" value="ANK"/>
    <property type="match status" value="6"/>
</dbReference>
<dbReference type="AlphaFoldDB" id="A0A8T0V2R4"/>
<dbReference type="PANTHER" id="PTHR24186">
    <property type="entry name" value="PROTEIN PHOSPHATASE 1 REGULATORY SUBUNIT"/>
    <property type="match status" value="1"/>
</dbReference>
<feature type="domain" description="PGG" evidence="9">
    <location>
        <begin position="357"/>
        <end position="456"/>
    </location>
</feature>
<dbReference type="Pfam" id="PF13962">
    <property type="entry name" value="PGG"/>
    <property type="match status" value="1"/>
</dbReference>
<feature type="non-terminal residue" evidence="10">
    <location>
        <position position="1"/>
    </location>
</feature>
<evidence type="ECO:0000256" key="8">
    <source>
        <dbReference type="SAM" id="Phobius"/>
    </source>
</evidence>
<dbReference type="Gene3D" id="1.25.40.20">
    <property type="entry name" value="Ankyrin repeat-containing domain"/>
    <property type="match status" value="2"/>
</dbReference>
<dbReference type="Pfam" id="PF13857">
    <property type="entry name" value="Ank_5"/>
    <property type="match status" value="1"/>
</dbReference>
<dbReference type="PANTHER" id="PTHR24186:SF50">
    <property type="entry name" value="ANKYRIN REPEAT-CONTAINING PROTEIN ITN1-LIKE ISOFORM X1"/>
    <property type="match status" value="1"/>
</dbReference>
<dbReference type="InterPro" id="IPR026961">
    <property type="entry name" value="PGG_dom"/>
</dbReference>
<evidence type="ECO:0000256" key="1">
    <source>
        <dbReference type="ARBA" id="ARBA00004141"/>
    </source>
</evidence>
<dbReference type="SUPFAM" id="SSF48403">
    <property type="entry name" value="Ankyrin repeat"/>
    <property type="match status" value="1"/>
</dbReference>
<keyword evidence="2 8" id="KW-0812">Transmembrane</keyword>
<evidence type="ECO:0000313" key="11">
    <source>
        <dbReference type="Proteomes" id="UP000823388"/>
    </source>
</evidence>
<feature type="transmembrane region" description="Helical" evidence="8">
    <location>
        <begin position="465"/>
        <end position="490"/>
    </location>
</feature>
<dbReference type="Pfam" id="PF12796">
    <property type="entry name" value="Ank_2"/>
    <property type="match status" value="2"/>
</dbReference>
<dbReference type="InterPro" id="IPR002110">
    <property type="entry name" value="Ankyrin_rpt"/>
</dbReference>
<keyword evidence="3" id="KW-0677">Repeat</keyword>
<comment type="subcellular location">
    <subcellularLocation>
        <location evidence="1">Membrane</location>
        <topology evidence="1">Multi-pass membrane protein</topology>
    </subcellularLocation>
</comment>
<feature type="transmembrane region" description="Helical" evidence="8">
    <location>
        <begin position="361"/>
        <end position="383"/>
    </location>
</feature>
<feature type="transmembrane region" description="Helical" evidence="8">
    <location>
        <begin position="533"/>
        <end position="554"/>
    </location>
</feature>
<sequence>SCIMCDVDASLIRARNNLRNTPLICAARAGHVDVEPTTLRARNSEGATAMHEAIRNGHEAVLEKLVSADGTGFSPLYLAAALGRADMVAVLIGGSPPEDGVKSPAYYAGPHGQTALHAAVLVSEEMTKSLWCWEPTLAKKVDNSGNTALHHAASAGKIGAVKLLLLKDSALAYIPDADGFFPGHAAAKMGKIDVIELLMEACPNSDELLDNRGRNVLHCAIEHRKEKVVRHMCRKPRFGRMVNARDGAGNTPLHLAVKHGRDRRAMLLAQDARVNLSVTNNDGATPLDVAISELDHDYDHGYPYPMNPEVLIVQCLAWCGTHRSPRRRDEYLLDKRTAGAAGDTGSERELRKYTSLTQNRAVGSVLIATVTFRAPFAVSGVAADAVPAAAGRPAFRAFVLCDALAFMCSTVATCLLMYAGLSTVHPRYRRRYHVWSSNLLHVGVLLVIATFAFGVHLALSPPGAAAAAAGSLDAAVCAMACVSVVFAHPGTTWWPVVLARPIWARLGLKGLLGVLLGPRPIPCQKLLLSRTPWINLFKMLATLLILALILVTFLRDVAYLRSPATQNCLSSTLLLQSECHVYSFPT</sequence>